<evidence type="ECO:0000313" key="1">
    <source>
        <dbReference type="EMBL" id="GAD62059.1"/>
    </source>
</evidence>
<organism evidence="1 2">
    <name type="scientific">Aquipseudomonas alcaligenes (strain ATCC 14909 / DSM 50342 / CCUG 1425 / JCM 20561 / NBRC 14159 / NCIMB 9945 / NCTC 10367 / 1577)</name>
    <name type="common">Pseudomonas alcaligenes</name>
    <dbReference type="NCBI Taxonomy" id="1215092"/>
    <lineage>
        <taxon>Bacteria</taxon>
        <taxon>Pseudomonadati</taxon>
        <taxon>Pseudomonadota</taxon>
        <taxon>Gammaproteobacteria</taxon>
        <taxon>Pseudomonadales</taxon>
        <taxon>Pseudomonadaceae</taxon>
        <taxon>Aquipseudomonas</taxon>
    </lineage>
</organism>
<dbReference type="Proteomes" id="UP000016560">
    <property type="component" value="Unassembled WGS sequence"/>
</dbReference>
<name>U3AWM7_AQUA1</name>
<evidence type="ECO:0000313" key="2">
    <source>
        <dbReference type="Proteomes" id="UP000016560"/>
    </source>
</evidence>
<protein>
    <submittedName>
        <fullName evidence="1">Uncharacterized protein</fullName>
    </submittedName>
</protein>
<reference evidence="1" key="1">
    <citation type="submission" date="2024-09" db="EMBL/GenBank/DDBJ databases">
        <title>Whole genome shotgun sequence of Pseudomonas alcaligenes NBRC 14159.</title>
        <authorList>
            <person name="Yoshida I."/>
            <person name="Hosoyama A."/>
            <person name="Tsuchikane K."/>
            <person name="Noguchi M."/>
            <person name="Hirakata S."/>
            <person name="Ando Y."/>
            <person name="Ohji S."/>
            <person name="Yamazoe A."/>
            <person name="Yamazaki S."/>
            <person name="Fujita N."/>
        </authorList>
    </citation>
    <scope>NUCLEOTIDE SEQUENCE</scope>
    <source>
        <strain evidence="1">NBRC 14159</strain>
    </source>
</reference>
<sequence>MTMEHLTTLNLPGAHNREAERQSLAALTAHYLAGGGAVEQLKITDRKPEPKGSLRDRPVIVRTGTTTRRELELRDQELAKRAQALANARIPGDRIRKKLGLGPVAFEQFIARHGIRLPAQRSKT</sequence>
<dbReference type="EMBL" id="BATI01000009">
    <property type="protein sequence ID" value="GAD62059.1"/>
    <property type="molecule type" value="Genomic_DNA"/>
</dbReference>
<dbReference type="AlphaFoldDB" id="U3AWM7"/>
<comment type="caution">
    <text evidence="1">The sequence shown here is derived from an EMBL/GenBank/DDBJ whole genome shotgun (WGS) entry which is preliminary data.</text>
</comment>
<accession>U3AWM7</accession>
<gene>
    <name evidence="1" type="ORF">PA6_009_00650</name>
</gene>
<proteinExistence type="predicted"/>
<keyword evidence="2" id="KW-1185">Reference proteome</keyword>